<dbReference type="Proteomes" id="UP001234297">
    <property type="component" value="Chromosome 11"/>
</dbReference>
<sequence length="73" mass="8359">MKLFLYISLTLLLFAFCCSTALFTGISEAFIPFNTLVEGQTILNGRVLFHSRKVERIFGLLKKVSGRDWIMKN</sequence>
<dbReference type="EMBL" id="CM056819">
    <property type="protein sequence ID" value="KAJ8623952.1"/>
    <property type="molecule type" value="Genomic_DNA"/>
</dbReference>
<protein>
    <submittedName>
        <fullName evidence="1">Uncharacterized protein</fullName>
    </submittedName>
</protein>
<evidence type="ECO:0000313" key="2">
    <source>
        <dbReference type="Proteomes" id="UP001234297"/>
    </source>
</evidence>
<evidence type="ECO:0000313" key="1">
    <source>
        <dbReference type="EMBL" id="KAJ8623952.1"/>
    </source>
</evidence>
<proteinExistence type="predicted"/>
<organism evidence="1 2">
    <name type="scientific">Persea americana</name>
    <name type="common">Avocado</name>
    <dbReference type="NCBI Taxonomy" id="3435"/>
    <lineage>
        <taxon>Eukaryota</taxon>
        <taxon>Viridiplantae</taxon>
        <taxon>Streptophyta</taxon>
        <taxon>Embryophyta</taxon>
        <taxon>Tracheophyta</taxon>
        <taxon>Spermatophyta</taxon>
        <taxon>Magnoliopsida</taxon>
        <taxon>Magnoliidae</taxon>
        <taxon>Laurales</taxon>
        <taxon>Lauraceae</taxon>
        <taxon>Persea</taxon>
    </lineage>
</organism>
<gene>
    <name evidence="1" type="ORF">MRB53_032482</name>
</gene>
<keyword evidence="2" id="KW-1185">Reference proteome</keyword>
<name>A0ACC2KS07_PERAE</name>
<accession>A0ACC2KS07</accession>
<comment type="caution">
    <text evidence="1">The sequence shown here is derived from an EMBL/GenBank/DDBJ whole genome shotgun (WGS) entry which is preliminary data.</text>
</comment>
<reference evidence="1 2" key="1">
    <citation type="journal article" date="2022" name="Hortic Res">
        <title>A haplotype resolved chromosomal level avocado genome allows analysis of novel avocado genes.</title>
        <authorList>
            <person name="Nath O."/>
            <person name="Fletcher S.J."/>
            <person name="Hayward A."/>
            <person name="Shaw L.M."/>
            <person name="Masouleh A.K."/>
            <person name="Furtado A."/>
            <person name="Henry R.J."/>
            <person name="Mitter N."/>
        </authorList>
    </citation>
    <scope>NUCLEOTIDE SEQUENCE [LARGE SCALE GENOMIC DNA]</scope>
    <source>
        <strain evidence="2">cv. Hass</strain>
    </source>
</reference>